<evidence type="ECO:0000313" key="3">
    <source>
        <dbReference type="EMBL" id="WBA44079.1"/>
    </source>
</evidence>
<dbReference type="RefSeq" id="WP_269562111.1">
    <property type="nucleotide sequence ID" value="NZ_CP114768.1"/>
</dbReference>
<dbReference type="Pfam" id="PF07110">
    <property type="entry name" value="EthD"/>
    <property type="match status" value="1"/>
</dbReference>
<feature type="compositionally biased region" description="Basic and acidic residues" evidence="1">
    <location>
        <begin position="46"/>
        <end position="66"/>
    </location>
</feature>
<dbReference type="InterPro" id="IPR011008">
    <property type="entry name" value="Dimeric_a/b-barrel"/>
</dbReference>
<keyword evidence="3" id="KW-0614">Plasmid</keyword>
<accession>A0ABY7LWV9</accession>
<name>A0ABY7LWV9_9BACT</name>
<dbReference type="Proteomes" id="UP001211005">
    <property type="component" value="Plasmid unnamed1"/>
</dbReference>
<organism evidence="3 4">
    <name type="scientific">Hymenobacter canadensis</name>
    <dbReference type="NCBI Taxonomy" id="2999067"/>
    <lineage>
        <taxon>Bacteria</taxon>
        <taxon>Pseudomonadati</taxon>
        <taxon>Bacteroidota</taxon>
        <taxon>Cytophagia</taxon>
        <taxon>Cytophagales</taxon>
        <taxon>Hymenobacteraceae</taxon>
        <taxon>Hymenobacter</taxon>
    </lineage>
</organism>
<gene>
    <name evidence="3" type="ORF">O3303_19505</name>
</gene>
<geneLocation type="plasmid" evidence="3 4">
    <name>unnamed1</name>
</geneLocation>
<dbReference type="Gene3D" id="3.30.70.100">
    <property type="match status" value="2"/>
</dbReference>
<reference evidence="3 4" key="1">
    <citation type="submission" date="2022-12" db="EMBL/GenBank/DDBJ databases">
        <title>Hymenobacter canadensis sp. nov. isolated from lake water of the Cambridge Bay, Canada.</title>
        <authorList>
            <person name="Kim W.H."/>
            <person name="Lee Y.M."/>
        </authorList>
    </citation>
    <scope>NUCLEOTIDE SEQUENCE [LARGE SCALE GENOMIC DNA]</scope>
    <source>
        <strain evidence="3 4">PAMC 29467</strain>
        <plasmid evidence="3 4">unnamed1</plasmid>
    </source>
</reference>
<keyword evidence="4" id="KW-1185">Reference proteome</keyword>
<feature type="region of interest" description="Disordered" evidence="1">
    <location>
        <begin position="1"/>
        <end position="82"/>
    </location>
</feature>
<evidence type="ECO:0000313" key="4">
    <source>
        <dbReference type="Proteomes" id="UP001211005"/>
    </source>
</evidence>
<proteinExistence type="predicted"/>
<dbReference type="InterPro" id="IPR009799">
    <property type="entry name" value="EthD_dom"/>
</dbReference>
<evidence type="ECO:0000259" key="2">
    <source>
        <dbReference type="Pfam" id="PF07110"/>
    </source>
</evidence>
<feature type="domain" description="EthD" evidence="2">
    <location>
        <begin position="228"/>
        <end position="316"/>
    </location>
</feature>
<dbReference type="EMBL" id="CP114768">
    <property type="protein sequence ID" value="WBA44079.1"/>
    <property type="molecule type" value="Genomic_DNA"/>
</dbReference>
<dbReference type="SUPFAM" id="SSF54909">
    <property type="entry name" value="Dimeric alpha+beta barrel"/>
    <property type="match status" value="1"/>
</dbReference>
<evidence type="ECO:0000256" key="1">
    <source>
        <dbReference type="SAM" id="MobiDB-lite"/>
    </source>
</evidence>
<sequence>MSSELPSAAAENPRADNQHRPPVRTSYHTTTAPLIVTPTFLTRADNTPRAERPLDEGSTRTRRGDGLENPDAEPTEIALEPNPNLAYEHWDEYWRKVHGPKFAYQEPGTDNEPVLRYDQVHRFAGGPSSFFRPPYLAMITADKKLVSDPEAQVPAYQRPRFDGFAYIAYAAEADIERVLKQPQYDKRIIADEQTVFRLVTREIAREYILLPSPQHRDPLSLVKIHYRRPELSREAFQQRLLEQHAALVIAQPATHQYVRRYAQLHNIGSTQQPDPEGRPIDAVSVLSFASVNDVEDYLLTDGYRAIEADEATFIDLERSEFWTGLNYSVINRLLPELATQR</sequence>
<protein>
    <submittedName>
        <fullName evidence="3">EthD domain-containing protein</fullName>
    </submittedName>
</protein>